<dbReference type="RefSeq" id="WP_092526989.1">
    <property type="nucleotide sequence ID" value="NZ_FNKO01000002.1"/>
</dbReference>
<proteinExistence type="predicted"/>
<dbReference type="SUPFAM" id="SSF51556">
    <property type="entry name" value="Metallo-dependent hydrolases"/>
    <property type="match status" value="1"/>
</dbReference>
<dbReference type="InterPro" id="IPR006680">
    <property type="entry name" value="Amidohydro-rel"/>
</dbReference>
<dbReference type="STRING" id="995062.SAMN04489718_4108"/>
<keyword evidence="4" id="KW-1185">Reference proteome</keyword>
<accession>A0A1H1H436</accession>
<feature type="domain" description="Amidohydrolase-related" evidence="2">
    <location>
        <begin position="34"/>
        <end position="308"/>
    </location>
</feature>
<dbReference type="PANTHER" id="PTHR21240">
    <property type="entry name" value="2-AMINO-3-CARBOXYLMUCONATE-6-SEMIALDEHYDE DECARBOXYLASE"/>
    <property type="match status" value="1"/>
</dbReference>
<organism evidence="3 4">
    <name type="scientific">Actinopolyspora saharensis</name>
    <dbReference type="NCBI Taxonomy" id="995062"/>
    <lineage>
        <taxon>Bacteria</taxon>
        <taxon>Bacillati</taxon>
        <taxon>Actinomycetota</taxon>
        <taxon>Actinomycetes</taxon>
        <taxon>Actinopolysporales</taxon>
        <taxon>Actinopolysporaceae</taxon>
        <taxon>Actinopolyspora</taxon>
    </lineage>
</organism>
<dbReference type="GO" id="GO:0016831">
    <property type="term" value="F:carboxy-lyase activity"/>
    <property type="evidence" value="ECO:0007669"/>
    <property type="project" value="InterPro"/>
</dbReference>
<dbReference type="Pfam" id="PF04909">
    <property type="entry name" value="Amidohydro_2"/>
    <property type="match status" value="1"/>
</dbReference>
<dbReference type="Proteomes" id="UP000199301">
    <property type="component" value="Unassembled WGS sequence"/>
</dbReference>
<dbReference type="OrthoDB" id="5172791at2"/>
<dbReference type="AlphaFoldDB" id="A0A1H1H436"/>
<dbReference type="InterPro" id="IPR032466">
    <property type="entry name" value="Metal_Hydrolase"/>
</dbReference>
<name>A0A1H1H436_9ACTN</name>
<dbReference type="CDD" id="cd01292">
    <property type="entry name" value="metallo-dependent_hydrolases"/>
    <property type="match status" value="1"/>
</dbReference>
<dbReference type="Gene3D" id="3.20.20.140">
    <property type="entry name" value="Metal-dependent hydrolases"/>
    <property type="match status" value="1"/>
</dbReference>
<dbReference type="InterPro" id="IPR032465">
    <property type="entry name" value="ACMSD"/>
</dbReference>
<keyword evidence="1" id="KW-0456">Lyase</keyword>
<evidence type="ECO:0000256" key="1">
    <source>
        <dbReference type="ARBA" id="ARBA00023239"/>
    </source>
</evidence>
<sequence length="340" mass="37566">MDLTSGLSRDPSLGPAEDTEVPRWLAELGIDGLVDLHTHFLPERVLRKVWQYFDSAGEHYGIEWPIHYRYDEATRLDTLRALGVRRFAPLVYPHKPGMAEWLNSWVHEFGTRTEGAVPTATMFPEPGVHEYVAAALDAGIHCVKLHVQVGEFDPRDSLLDPAWGLLAEAGTPVVIHCGHGPLRGRFTGLDVFAEVLERHPRLVTVLAHAGMPEYARALDLVRSYPNVYVDTTMVGVAFSERLAPLPSDWGERLVGIADRVVLGSDFPNIPYPYAEQLAAVAGWAFGDRRLGIPFLRSVLHDTPMRLLGCGGDAITEIVNRPEESLGVQSTELDRGIEPGS</sequence>
<protein>
    <recommendedName>
        <fullName evidence="2">Amidohydrolase-related domain-containing protein</fullName>
    </recommendedName>
</protein>
<dbReference type="PANTHER" id="PTHR21240:SF28">
    <property type="entry name" value="ISO-OROTATE DECARBOXYLASE (EUROFUNG)"/>
    <property type="match status" value="1"/>
</dbReference>
<reference evidence="4" key="1">
    <citation type="submission" date="2016-10" db="EMBL/GenBank/DDBJ databases">
        <authorList>
            <person name="Varghese N."/>
            <person name="Submissions S."/>
        </authorList>
    </citation>
    <scope>NUCLEOTIDE SEQUENCE [LARGE SCALE GENOMIC DNA]</scope>
    <source>
        <strain evidence="4">DSM 45459</strain>
    </source>
</reference>
<evidence type="ECO:0000313" key="3">
    <source>
        <dbReference type="EMBL" id="SDR20227.1"/>
    </source>
</evidence>
<dbReference type="EMBL" id="FNKO01000002">
    <property type="protein sequence ID" value="SDR20227.1"/>
    <property type="molecule type" value="Genomic_DNA"/>
</dbReference>
<gene>
    <name evidence="3" type="ORF">SAMN04489718_4108</name>
</gene>
<dbReference type="GO" id="GO:0005737">
    <property type="term" value="C:cytoplasm"/>
    <property type="evidence" value="ECO:0007669"/>
    <property type="project" value="TreeGrafter"/>
</dbReference>
<dbReference type="GO" id="GO:0016787">
    <property type="term" value="F:hydrolase activity"/>
    <property type="evidence" value="ECO:0007669"/>
    <property type="project" value="InterPro"/>
</dbReference>
<dbReference type="GO" id="GO:0019748">
    <property type="term" value="P:secondary metabolic process"/>
    <property type="evidence" value="ECO:0007669"/>
    <property type="project" value="TreeGrafter"/>
</dbReference>
<evidence type="ECO:0000313" key="4">
    <source>
        <dbReference type="Proteomes" id="UP000199301"/>
    </source>
</evidence>
<evidence type="ECO:0000259" key="2">
    <source>
        <dbReference type="Pfam" id="PF04909"/>
    </source>
</evidence>